<dbReference type="GO" id="GO:0030008">
    <property type="term" value="C:TRAPP complex"/>
    <property type="evidence" value="ECO:0007669"/>
    <property type="project" value="TreeGrafter"/>
</dbReference>
<reference evidence="2 3" key="1">
    <citation type="submission" date="2019-01" db="EMBL/GenBank/DDBJ databases">
        <authorList>
            <person name="Sayadi A."/>
        </authorList>
    </citation>
    <scope>NUCLEOTIDE SEQUENCE [LARGE SCALE GENOMIC DNA]</scope>
</reference>
<proteinExistence type="predicted"/>
<evidence type="ECO:0000313" key="2">
    <source>
        <dbReference type="EMBL" id="VEN49981.1"/>
    </source>
</evidence>
<dbReference type="GO" id="GO:0005794">
    <property type="term" value="C:Golgi apparatus"/>
    <property type="evidence" value="ECO:0007669"/>
    <property type="project" value="TreeGrafter"/>
</dbReference>
<dbReference type="PANTHER" id="PTHR21581">
    <property type="entry name" value="D-ALANYL-D-ALANINE CARBOXYPEPTIDASE"/>
    <property type="match status" value="1"/>
</dbReference>
<evidence type="ECO:0000313" key="3">
    <source>
        <dbReference type="Proteomes" id="UP000410492"/>
    </source>
</evidence>
<name>A0A653CPZ0_CALMS</name>
<gene>
    <name evidence="2" type="ORF">CALMAC_LOCUS10897</name>
</gene>
<accession>A0A653CPZ0</accession>
<sequence length="240" mass="26126">MSKEVLDSKTPSLTQYFGGPEGDNDEQCFPQDLLDATAKVGSLKIEDNNSTSAKNEPEVCRIFSETAIQPKDSTAAFFDLIGGKRTADSNDIISDLGLPRSNEDVYCGRVPVGTEADRRRDAWIPNEKTRLCLIACATTTAGSYCPDKDMLTMPGVLLAEELGDAIGEAVSVCLGEAEAAQRRPLTATDVTQDERGLRELIQHGAYRAAINLTARYGSFIEFSTLLKVEMLIILQTIEIL</sequence>
<keyword evidence="3" id="KW-1185">Reference proteome</keyword>
<dbReference type="AlphaFoldDB" id="A0A653CPZ0"/>
<dbReference type="OrthoDB" id="428342at2759"/>
<organism evidence="2 3">
    <name type="scientific">Callosobruchus maculatus</name>
    <name type="common">Southern cowpea weevil</name>
    <name type="synonym">Pulse bruchid</name>
    <dbReference type="NCBI Taxonomy" id="64391"/>
    <lineage>
        <taxon>Eukaryota</taxon>
        <taxon>Metazoa</taxon>
        <taxon>Ecdysozoa</taxon>
        <taxon>Arthropoda</taxon>
        <taxon>Hexapoda</taxon>
        <taxon>Insecta</taxon>
        <taxon>Pterygota</taxon>
        <taxon>Neoptera</taxon>
        <taxon>Endopterygota</taxon>
        <taxon>Coleoptera</taxon>
        <taxon>Polyphaga</taxon>
        <taxon>Cucujiformia</taxon>
        <taxon>Chrysomeloidea</taxon>
        <taxon>Chrysomelidae</taxon>
        <taxon>Bruchinae</taxon>
        <taxon>Bruchini</taxon>
        <taxon>Callosobruchus</taxon>
    </lineage>
</organism>
<dbReference type="EMBL" id="CAACVG010008477">
    <property type="protein sequence ID" value="VEN49981.1"/>
    <property type="molecule type" value="Genomic_DNA"/>
</dbReference>
<feature type="region of interest" description="Disordered" evidence="1">
    <location>
        <begin position="1"/>
        <end position="29"/>
    </location>
</feature>
<protein>
    <submittedName>
        <fullName evidence="2">Uncharacterized protein</fullName>
    </submittedName>
</protein>
<dbReference type="Proteomes" id="UP000410492">
    <property type="component" value="Unassembled WGS sequence"/>
</dbReference>
<dbReference type="PANTHER" id="PTHR21581:SF6">
    <property type="entry name" value="TRAFFICKING PROTEIN PARTICLE COMPLEX SUBUNIT 12"/>
    <property type="match status" value="1"/>
</dbReference>
<evidence type="ECO:0000256" key="1">
    <source>
        <dbReference type="SAM" id="MobiDB-lite"/>
    </source>
</evidence>